<gene>
    <name evidence="1" type="ORF">CYMTET_23285</name>
</gene>
<comment type="caution">
    <text evidence="1">The sequence shown here is derived from an EMBL/GenBank/DDBJ whole genome shotgun (WGS) entry which is preliminary data.</text>
</comment>
<organism evidence="1 2">
    <name type="scientific">Cymbomonas tetramitiformis</name>
    <dbReference type="NCBI Taxonomy" id="36881"/>
    <lineage>
        <taxon>Eukaryota</taxon>
        <taxon>Viridiplantae</taxon>
        <taxon>Chlorophyta</taxon>
        <taxon>Pyramimonadophyceae</taxon>
        <taxon>Pyramimonadales</taxon>
        <taxon>Pyramimonadaceae</taxon>
        <taxon>Cymbomonas</taxon>
    </lineage>
</organism>
<dbReference type="AlphaFoldDB" id="A0AAE0FYZ7"/>
<reference evidence="1 2" key="1">
    <citation type="journal article" date="2015" name="Genome Biol. Evol.">
        <title>Comparative Genomics of a Bacterivorous Green Alga Reveals Evolutionary Causalities and Consequences of Phago-Mixotrophic Mode of Nutrition.</title>
        <authorList>
            <person name="Burns J.A."/>
            <person name="Paasch A."/>
            <person name="Narechania A."/>
            <person name="Kim E."/>
        </authorList>
    </citation>
    <scope>NUCLEOTIDE SEQUENCE [LARGE SCALE GENOMIC DNA]</scope>
    <source>
        <strain evidence="1 2">PLY_AMNH</strain>
    </source>
</reference>
<dbReference type="EMBL" id="LGRX02011964">
    <property type="protein sequence ID" value="KAK3268200.1"/>
    <property type="molecule type" value="Genomic_DNA"/>
</dbReference>
<evidence type="ECO:0000313" key="2">
    <source>
        <dbReference type="Proteomes" id="UP001190700"/>
    </source>
</evidence>
<evidence type="ECO:0000313" key="1">
    <source>
        <dbReference type="EMBL" id="KAK3268200.1"/>
    </source>
</evidence>
<keyword evidence="2" id="KW-1185">Reference proteome</keyword>
<proteinExistence type="predicted"/>
<accession>A0AAE0FYZ7</accession>
<sequence length="138" mass="16178">MAKKAVGLLDHTERKQHYANYGIVYKGKYLAPIEFKNFCQRLGFIRDVIEEAKNMMFTYLVGWAKYPDWYDKQESVMAVFENDTDTYLMVANDEVGWAECDVARRMILNYLHAITPEQTSQSTTFITVREGRETQLKE</sequence>
<name>A0AAE0FYZ7_9CHLO</name>
<dbReference type="Proteomes" id="UP001190700">
    <property type="component" value="Unassembled WGS sequence"/>
</dbReference>
<protein>
    <submittedName>
        <fullName evidence="1">Uncharacterized protein</fullName>
    </submittedName>
</protein>